<dbReference type="OrthoDB" id="5679620at2"/>
<dbReference type="Proteomes" id="UP000192815">
    <property type="component" value="Unassembled WGS sequence"/>
</dbReference>
<gene>
    <name evidence="1" type="ORF">BZK31_17740</name>
</gene>
<organism evidence="1 2">
    <name type="scientific">Pseudomonas floridensis</name>
    <dbReference type="NCBI Taxonomy" id="1958950"/>
    <lineage>
        <taxon>Bacteria</taxon>
        <taxon>Pseudomonadati</taxon>
        <taxon>Pseudomonadota</taxon>
        <taxon>Gammaproteobacteria</taxon>
        <taxon>Pseudomonadales</taxon>
        <taxon>Pseudomonadaceae</taxon>
        <taxon>Pseudomonas</taxon>
    </lineage>
</organism>
<sequence length="134" mass="14752">MPVYLAAEHELNVGQPIVVEAAAQEGTFAVVFDDDADTGYFYALDTQSESNPIQDALHIYNVNDVSDRTKPSTIKIGWSVDHAKAVLLINDQPHAVFDFEAKQGYCRTGFPPPITNGWSADGHDWNNAARELFA</sequence>
<protein>
    <recommendedName>
        <fullName evidence="3">DUF2251 domain-containing protein</fullName>
    </recommendedName>
</protein>
<dbReference type="RefSeq" id="WP_083184251.1">
    <property type="nucleotide sequence ID" value="NZ_CBCRZR010000004.1"/>
</dbReference>
<comment type="caution">
    <text evidence="1">The sequence shown here is derived from an EMBL/GenBank/DDBJ whole genome shotgun (WGS) entry which is preliminary data.</text>
</comment>
<dbReference type="EMBL" id="MUIO01000072">
    <property type="protein sequence ID" value="ORC57871.1"/>
    <property type="molecule type" value="Genomic_DNA"/>
</dbReference>
<evidence type="ECO:0008006" key="3">
    <source>
        <dbReference type="Google" id="ProtNLM"/>
    </source>
</evidence>
<evidence type="ECO:0000313" key="2">
    <source>
        <dbReference type="Proteomes" id="UP000192815"/>
    </source>
</evidence>
<reference evidence="2" key="1">
    <citation type="submission" date="2017-02" db="EMBL/GenBank/DDBJ databases">
        <title>Pseudomonas floridae sp. nov., a novel pathogenic bacterial species isolated from tomato.</title>
        <authorList>
            <person name="Timilsina S."/>
            <person name="Vallad G.E."/>
            <person name="Jones J.B."/>
        </authorList>
    </citation>
    <scope>NUCLEOTIDE SEQUENCE [LARGE SCALE GENOMIC DNA]</scope>
    <source>
        <strain evidence="2">GEV388</strain>
    </source>
</reference>
<dbReference type="InterPro" id="IPR014449">
    <property type="entry name" value="UCP007050_HI0931"/>
</dbReference>
<keyword evidence="2" id="KW-1185">Reference proteome</keyword>
<evidence type="ECO:0000313" key="1">
    <source>
        <dbReference type="EMBL" id="ORC57871.1"/>
    </source>
</evidence>
<dbReference type="AlphaFoldDB" id="A0A1X0N2Y4"/>
<proteinExistence type="predicted"/>
<accession>A0A1X0N2Y4</accession>
<dbReference type="Pfam" id="PF10008">
    <property type="entry name" value="DUF2251"/>
    <property type="match status" value="1"/>
</dbReference>
<name>A0A1X0N2Y4_9PSED</name>